<dbReference type="EMBL" id="BSPK01000039">
    <property type="protein sequence ID" value="GLS64479.1"/>
    <property type="molecule type" value="Genomic_DNA"/>
</dbReference>
<name>A0A512JBS9_9HYPH</name>
<dbReference type="Proteomes" id="UP000321960">
    <property type="component" value="Unassembled WGS sequence"/>
</dbReference>
<proteinExistence type="predicted"/>
<reference evidence="2" key="4">
    <citation type="submission" date="2023-01" db="EMBL/GenBank/DDBJ databases">
        <title>Draft genome sequence of Methylobacterium oxalidis strain NBRC 107715.</title>
        <authorList>
            <person name="Sun Q."/>
            <person name="Mori K."/>
        </authorList>
    </citation>
    <scope>NUCLEOTIDE SEQUENCE</scope>
    <source>
        <strain evidence="2">NBRC 107715</strain>
    </source>
</reference>
<sequence length="66" mass="7185">MVVEFGFEKYRAISVAAGVRAIGENTYRNHLDAIADNSISKSYFAATGAIAIRPASVRSPQRQIEV</sequence>
<reference evidence="1 3" key="3">
    <citation type="submission" date="2019-07" db="EMBL/GenBank/DDBJ databases">
        <title>Whole genome shotgun sequence of Methylobacterium oxalidis NBRC 107715.</title>
        <authorList>
            <person name="Hosoyama A."/>
            <person name="Uohara A."/>
            <person name="Ohji S."/>
            <person name="Ichikawa N."/>
        </authorList>
    </citation>
    <scope>NUCLEOTIDE SEQUENCE [LARGE SCALE GENOMIC DNA]</scope>
    <source>
        <strain evidence="1 3">NBRC 107715</strain>
    </source>
</reference>
<organism evidence="1 3">
    <name type="scientific">Methylobacterium oxalidis</name>
    <dbReference type="NCBI Taxonomy" id="944322"/>
    <lineage>
        <taxon>Bacteria</taxon>
        <taxon>Pseudomonadati</taxon>
        <taxon>Pseudomonadota</taxon>
        <taxon>Alphaproteobacteria</taxon>
        <taxon>Hyphomicrobiales</taxon>
        <taxon>Methylobacteriaceae</taxon>
        <taxon>Methylobacterium</taxon>
    </lineage>
</organism>
<keyword evidence="4" id="KW-1185">Reference proteome</keyword>
<evidence type="ECO:0000313" key="4">
    <source>
        <dbReference type="Proteomes" id="UP001156856"/>
    </source>
</evidence>
<protein>
    <submittedName>
        <fullName evidence="1">Uncharacterized protein</fullName>
    </submittedName>
</protein>
<comment type="caution">
    <text evidence="1">The sequence shown here is derived from an EMBL/GenBank/DDBJ whole genome shotgun (WGS) entry which is preliminary data.</text>
</comment>
<dbReference type="AlphaFoldDB" id="A0A512JBS9"/>
<evidence type="ECO:0000313" key="2">
    <source>
        <dbReference type="EMBL" id="GLS64479.1"/>
    </source>
</evidence>
<dbReference type="EMBL" id="BJZU01000150">
    <property type="protein sequence ID" value="GEP07369.1"/>
    <property type="molecule type" value="Genomic_DNA"/>
</dbReference>
<reference evidence="2" key="1">
    <citation type="journal article" date="2014" name="Int. J. Syst. Evol. Microbiol.">
        <title>Complete genome of a new Firmicutes species belonging to the dominant human colonic microbiota ('Ruminococcus bicirculans') reveals two chromosomes and a selective capacity to utilize plant glucans.</title>
        <authorList>
            <consortium name="NISC Comparative Sequencing Program"/>
            <person name="Wegmann U."/>
            <person name="Louis P."/>
            <person name="Goesmann A."/>
            <person name="Henrissat B."/>
            <person name="Duncan S.H."/>
            <person name="Flint H.J."/>
        </authorList>
    </citation>
    <scope>NUCLEOTIDE SEQUENCE</scope>
    <source>
        <strain evidence="2">NBRC 107715</strain>
    </source>
</reference>
<accession>A0A512JBS9</accession>
<evidence type="ECO:0000313" key="1">
    <source>
        <dbReference type="EMBL" id="GEP07369.1"/>
    </source>
</evidence>
<dbReference type="Proteomes" id="UP001156856">
    <property type="component" value="Unassembled WGS sequence"/>
</dbReference>
<reference evidence="4" key="2">
    <citation type="journal article" date="2019" name="Int. J. Syst. Evol. Microbiol.">
        <title>The Global Catalogue of Microorganisms (GCM) 10K type strain sequencing project: providing services to taxonomists for standard genome sequencing and annotation.</title>
        <authorList>
            <consortium name="The Broad Institute Genomics Platform"/>
            <consortium name="The Broad Institute Genome Sequencing Center for Infectious Disease"/>
            <person name="Wu L."/>
            <person name="Ma J."/>
        </authorList>
    </citation>
    <scope>NUCLEOTIDE SEQUENCE [LARGE SCALE GENOMIC DNA]</scope>
    <source>
        <strain evidence="4">NBRC 107715</strain>
    </source>
</reference>
<evidence type="ECO:0000313" key="3">
    <source>
        <dbReference type="Proteomes" id="UP000321960"/>
    </source>
</evidence>
<gene>
    <name evidence="2" type="ORF">GCM10007888_28600</name>
    <name evidence="1" type="ORF">MOX02_54070</name>
</gene>